<comment type="function">
    <text evidence="8">DNA-dependent RNA polymerase catalyzes the transcription of DNA into RNA using the four ribonucleoside triphosphates as substrates.</text>
</comment>
<organism evidence="11 12">
    <name type="scientific">Polyplax serrata</name>
    <name type="common">Common mouse louse</name>
    <dbReference type="NCBI Taxonomy" id="468196"/>
    <lineage>
        <taxon>Eukaryota</taxon>
        <taxon>Metazoa</taxon>
        <taxon>Ecdysozoa</taxon>
        <taxon>Arthropoda</taxon>
        <taxon>Hexapoda</taxon>
        <taxon>Insecta</taxon>
        <taxon>Pterygota</taxon>
        <taxon>Neoptera</taxon>
        <taxon>Paraneoptera</taxon>
        <taxon>Psocodea</taxon>
        <taxon>Troctomorpha</taxon>
        <taxon>Phthiraptera</taxon>
        <taxon>Anoplura</taxon>
        <taxon>Polyplacidae</taxon>
        <taxon>Polyplax</taxon>
    </lineage>
</organism>
<dbReference type="Gene3D" id="1.10.150.20">
    <property type="entry name" value="5' to 3' exonuclease, C-terminal subdomain"/>
    <property type="match status" value="1"/>
</dbReference>
<dbReference type="SUPFAM" id="SSF56672">
    <property type="entry name" value="DNA/RNA polymerases"/>
    <property type="match status" value="1"/>
</dbReference>
<keyword evidence="4 8" id="KW-0808">Transferase</keyword>
<keyword evidence="6 8" id="KW-0804">Transcription</keyword>
<evidence type="ECO:0000256" key="9">
    <source>
        <dbReference type="SAM" id="MobiDB-lite"/>
    </source>
</evidence>
<evidence type="ECO:0000256" key="8">
    <source>
        <dbReference type="RuleBase" id="RU003805"/>
    </source>
</evidence>
<dbReference type="InterPro" id="IPR002092">
    <property type="entry name" value="DNA-dir_Rpol_phage-type"/>
</dbReference>
<gene>
    <name evidence="11" type="ORF">RUM44_010391</name>
</gene>
<dbReference type="Pfam" id="PF14700">
    <property type="entry name" value="RPOL_N"/>
    <property type="match status" value="1"/>
</dbReference>
<protein>
    <recommendedName>
        <fullName evidence="2 8">DNA-directed RNA polymerase</fullName>
        <ecNumber evidence="2 8">2.7.7.6</ecNumber>
    </recommendedName>
</protein>
<comment type="catalytic activity">
    <reaction evidence="7 8">
        <text>RNA(n) + a ribonucleoside 5'-triphosphate = RNA(n+1) + diphosphate</text>
        <dbReference type="Rhea" id="RHEA:21248"/>
        <dbReference type="Rhea" id="RHEA-COMP:14527"/>
        <dbReference type="Rhea" id="RHEA-COMP:17342"/>
        <dbReference type="ChEBI" id="CHEBI:33019"/>
        <dbReference type="ChEBI" id="CHEBI:61557"/>
        <dbReference type="ChEBI" id="CHEBI:140395"/>
        <dbReference type="EC" id="2.7.7.6"/>
    </reaction>
</comment>
<dbReference type="EMBL" id="JAWJWF010000045">
    <property type="protein sequence ID" value="KAK6627909.1"/>
    <property type="molecule type" value="Genomic_DNA"/>
</dbReference>
<dbReference type="InterPro" id="IPR029262">
    <property type="entry name" value="RPOL_N"/>
</dbReference>
<proteinExistence type="inferred from homology"/>
<evidence type="ECO:0000313" key="11">
    <source>
        <dbReference type="EMBL" id="KAK6627909.1"/>
    </source>
</evidence>
<dbReference type="InterPro" id="IPR037159">
    <property type="entry name" value="RNA_POL_N_sf"/>
</dbReference>
<dbReference type="EC" id="2.7.7.6" evidence="2 8"/>
<dbReference type="PANTHER" id="PTHR10102">
    <property type="entry name" value="DNA-DIRECTED RNA POLYMERASE, MITOCHONDRIAL"/>
    <property type="match status" value="1"/>
</dbReference>
<dbReference type="Proteomes" id="UP001359485">
    <property type="component" value="Unassembled WGS sequence"/>
</dbReference>
<dbReference type="InterPro" id="IPR043502">
    <property type="entry name" value="DNA/RNA_pol_sf"/>
</dbReference>
<comment type="caution">
    <text evidence="11">The sequence shown here is derived from an EMBL/GenBank/DDBJ whole genome shotgun (WGS) entry which is preliminary data.</text>
</comment>
<keyword evidence="3 8" id="KW-0240">DNA-directed RNA polymerase</keyword>
<dbReference type="PROSITE" id="PS00489">
    <property type="entry name" value="RNA_POL_PHAGE_2"/>
    <property type="match status" value="1"/>
</dbReference>
<dbReference type="InterPro" id="IPR046950">
    <property type="entry name" value="DNA-dir_Rpol_C_phage-type"/>
</dbReference>
<keyword evidence="12" id="KW-1185">Reference proteome</keyword>
<dbReference type="PANTHER" id="PTHR10102:SF0">
    <property type="entry name" value="DNA-DIRECTED RNA POLYMERASE, MITOCHONDRIAL"/>
    <property type="match status" value="1"/>
</dbReference>
<dbReference type="Pfam" id="PF00940">
    <property type="entry name" value="RNA_pol"/>
    <property type="match status" value="1"/>
</dbReference>
<reference evidence="11 12" key="1">
    <citation type="submission" date="2023-09" db="EMBL/GenBank/DDBJ databases">
        <title>Genomes of two closely related lineages of the louse Polyplax serrata with different host specificities.</title>
        <authorList>
            <person name="Martinu J."/>
            <person name="Tarabai H."/>
            <person name="Stefka J."/>
            <person name="Hypsa V."/>
        </authorList>
    </citation>
    <scope>NUCLEOTIDE SEQUENCE [LARGE SCALE GENOMIC DNA]</scope>
    <source>
        <strain evidence="11">98ZLc_SE</strain>
    </source>
</reference>
<evidence type="ECO:0000256" key="4">
    <source>
        <dbReference type="ARBA" id="ARBA00022679"/>
    </source>
</evidence>
<dbReference type="PROSITE" id="PS00900">
    <property type="entry name" value="RNA_POL_PHAGE_1"/>
    <property type="match status" value="1"/>
</dbReference>
<evidence type="ECO:0000256" key="3">
    <source>
        <dbReference type="ARBA" id="ARBA00022478"/>
    </source>
</evidence>
<feature type="domain" description="DNA-directed RNA polymerase N-terminal" evidence="10">
    <location>
        <begin position="483"/>
        <end position="792"/>
    </location>
</feature>
<dbReference type="Gene3D" id="1.10.1320.10">
    <property type="entry name" value="DNA-directed RNA polymerase, N-terminal domain"/>
    <property type="match status" value="1"/>
</dbReference>
<dbReference type="Gene3D" id="1.10.287.280">
    <property type="match status" value="1"/>
</dbReference>
<evidence type="ECO:0000256" key="1">
    <source>
        <dbReference type="ARBA" id="ARBA00009493"/>
    </source>
</evidence>
<feature type="region of interest" description="Disordered" evidence="9">
    <location>
        <begin position="52"/>
        <end position="72"/>
    </location>
</feature>
<evidence type="ECO:0000259" key="10">
    <source>
        <dbReference type="SMART" id="SM01311"/>
    </source>
</evidence>
<keyword evidence="5 8" id="KW-0548">Nucleotidyltransferase</keyword>
<name>A0ABR1AVE3_POLSC</name>
<sequence>MSYTLKFQSSSDLFKSVITRTKGCKTAICGHCLCVHSKNIGRGYAKNASSTCLQPKKSSKSESVRKGTNTESLVKGIKKSKKFHQSNEGQNALKNENAAITNQTIDAKSHFYYNSSKSYDSTLLVPNGSIFKFVENLIDGTAPPNLDLKNAKESCDTINNEISSYLNSNMSEVLSDKSNNHNNLKIKKTVSDVTDQNVVSNLELNNYFEKKESTNTVPSKKFQNVKNQDNFSEKYDNSKNSLKTSTKYKNYVNTKLENELGLDNMYSQFKKMYLGPKSLSEISTDTGSNLFELVSFVQAYVDVCVTNNMPSEGLKALKTCTKRLTWRKISKHSFIVEAFNNLLFNYAEDWNAVVSVTKMMKTDGTPFNFQTYAILLDSLARNKQNGNLSCAQFNQEIIELLNQIKLKEIDLNDVFLKAVITKKQCENILFCIRTVIPDFERAPIKTNLNHNAVLLKDLINNSQTLQSQLNNDFSSEDMSKLIDQQFEIEKKFVIEIEPIKVDGVGVPTAEEAATCAELKEHWRNVFHKGFVNNIQRADVVHANSRACFNLTVFLKSLPVESMVDTMLNCATELISYCGGYSPNIKILQKSLGEQIYLRYQAKRKYKYGVAETTKDIYKKYCDWFLQPTGVAKNSRQQWQMLIQECGDGNLLNIRESKWPESVKLGVGKFLYDIIFNNAKIMINDGKKGRNIPVFYCLFRRNKSVCLEEVKCHPKVTQMFLKCGFDKMVFNASSIPMICPPKPWRSVTQGGYVISPVDYTRPLREAIGKRLDFNKIPIEQFYPTFDSLNAIQAVPWTVNKEVLDVALDLFKSGGHEKLDVPEYPNMDPITLNITESMTPIQRSAEYTKKKIIMRERQNQYGLWCEALYRLSLANHFRDKIFWLPQNFDFRGRVYPVSPHLNHIGGDLFRSLLIFGKGKPLGPKGFDWLKIHTINLTGSHKRESVADRLAYANTILPEILDSAEKPLTGDKWWTKSEEPWQTLASCFEIKKVIESGDPENYVSKFPIHQDGSCNGLQHYAALGRDTVGAKSVNLTPCMAPQDVYSDVLDVIEKLRKEDAKNGIEIAQQLEGFIQRKIVKQTIMTSVYGVTYYGARLQIASKLEDLPDFPQRLVWTAAGYLTQKTFQSLEQMFSSAKQIQDWFIQCATIISNQNDYVQWVTPLGLPVLQPYAKKVYKRNEKNLKVSYYKPNAMKQRNAFPPNFVHSLDSTHMMLTAQFCEQAGLTFASIHDCYWTHPSTVEIMNKICRDQFISLYSQPILEDLQNFFVKHYVQDKDSEAFHIFSKVPEKGEFNITSVSDSVYFFS</sequence>
<accession>A0ABR1AVE3</accession>
<evidence type="ECO:0000313" key="12">
    <source>
        <dbReference type="Proteomes" id="UP001359485"/>
    </source>
</evidence>
<evidence type="ECO:0000256" key="2">
    <source>
        <dbReference type="ARBA" id="ARBA00012418"/>
    </source>
</evidence>
<evidence type="ECO:0000256" key="7">
    <source>
        <dbReference type="ARBA" id="ARBA00048552"/>
    </source>
</evidence>
<evidence type="ECO:0000256" key="6">
    <source>
        <dbReference type="ARBA" id="ARBA00023163"/>
    </source>
</evidence>
<evidence type="ECO:0000256" key="5">
    <source>
        <dbReference type="ARBA" id="ARBA00022695"/>
    </source>
</evidence>
<dbReference type="SMART" id="SM01311">
    <property type="entry name" value="RPOL_N"/>
    <property type="match status" value="1"/>
</dbReference>
<comment type="similarity">
    <text evidence="1 8">Belongs to the phage and mitochondrial RNA polymerase family.</text>
</comment>